<evidence type="ECO:0000313" key="2">
    <source>
        <dbReference type="EMBL" id="MCF2534077.1"/>
    </source>
</evidence>
<evidence type="ECO:0000313" key="3">
    <source>
        <dbReference type="Proteomes" id="UP001165378"/>
    </source>
</evidence>
<keyword evidence="1" id="KW-1133">Transmembrane helix</keyword>
<gene>
    <name evidence="2" type="ORF">LZ495_43630</name>
</gene>
<proteinExistence type="predicted"/>
<sequence length="66" mass="6911">MGDPLGAPPEELIRQEIAAIGLHQAIVLTQAAAGLLLAVVAAVTTRRHLRRLRAAPSDGEPTPLPE</sequence>
<dbReference type="EMBL" id="JAKFHA010000086">
    <property type="protein sequence ID" value="MCF2534077.1"/>
    <property type="molecule type" value="Genomic_DNA"/>
</dbReference>
<feature type="transmembrane region" description="Helical" evidence="1">
    <location>
        <begin position="20"/>
        <end position="43"/>
    </location>
</feature>
<keyword evidence="1" id="KW-0812">Transmembrane</keyword>
<keyword evidence="1" id="KW-0472">Membrane</keyword>
<accession>A0AA41U7I1</accession>
<organism evidence="2 3">
    <name type="scientific">Yinghuangia soli</name>
    <dbReference type="NCBI Taxonomy" id="2908204"/>
    <lineage>
        <taxon>Bacteria</taxon>
        <taxon>Bacillati</taxon>
        <taxon>Actinomycetota</taxon>
        <taxon>Actinomycetes</taxon>
        <taxon>Kitasatosporales</taxon>
        <taxon>Streptomycetaceae</taxon>
        <taxon>Yinghuangia</taxon>
    </lineage>
</organism>
<comment type="caution">
    <text evidence="2">The sequence shown here is derived from an EMBL/GenBank/DDBJ whole genome shotgun (WGS) entry which is preliminary data.</text>
</comment>
<protein>
    <submittedName>
        <fullName evidence="2">Uncharacterized protein</fullName>
    </submittedName>
</protein>
<dbReference type="RefSeq" id="WP_235058867.1">
    <property type="nucleotide sequence ID" value="NZ_JAKFHA010000086.1"/>
</dbReference>
<dbReference type="Proteomes" id="UP001165378">
    <property type="component" value="Unassembled WGS sequence"/>
</dbReference>
<reference evidence="2" key="1">
    <citation type="submission" date="2022-01" db="EMBL/GenBank/DDBJ databases">
        <title>Genome-Based Taxonomic Classification of the Phylum Actinobacteria.</title>
        <authorList>
            <person name="Gao Y."/>
        </authorList>
    </citation>
    <scope>NUCLEOTIDE SEQUENCE</scope>
    <source>
        <strain evidence="2">KLBMP 8922</strain>
    </source>
</reference>
<name>A0AA41U7I1_9ACTN</name>
<dbReference type="AlphaFoldDB" id="A0AA41U7I1"/>
<evidence type="ECO:0000256" key="1">
    <source>
        <dbReference type="SAM" id="Phobius"/>
    </source>
</evidence>
<keyword evidence="3" id="KW-1185">Reference proteome</keyword>